<keyword evidence="5" id="KW-1185">Reference proteome</keyword>
<evidence type="ECO:0000313" key="4">
    <source>
        <dbReference type="EMBL" id="PLW75265.1"/>
    </source>
</evidence>
<dbReference type="SUPFAM" id="SSF52172">
    <property type="entry name" value="CheY-like"/>
    <property type="match status" value="1"/>
</dbReference>
<comment type="caution">
    <text evidence="4">The sequence shown here is derived from an EMBL/GenBank/DDBJ whole genome shotgun (WGS) entry which is preliminary data.</text>
</comment>
<evidence type="ECO:0000313" key="5">
    <source>
        <dbReference type="Proteomes" id="UP000234881"/>
    </source>
</evidence>
<name>A0A2N5XLC5_9HYPH</name>
<dbReference type="AlphaFoldDB" id="A0A2N5XLC5"/>
<feature type="region of interest" description="Disordered" evidence="2">
    <location>
        <begin position="194"/>
        <end position="220"/>
    </location>
</feature>
<dbReference type="GO" id="GO:0000160">
    <property type="term" value="P:phosphorelay signal transduction system"/>
    <property type="evidence" value="ECO:0007669"/>
    <property type="project" value="InterPro"/>
</dbReference>
<evidence type="ECO:0000256" key="1">
    <source>
        <dbReference type="PROSITE-ProRule" id="PRU00169"/>
    </source>
</evidence>
<dbReference type="EMBL" id="PKUQ01000054">
    <property type="protein sequence ID" value="PLW75265.1"/>
    <property type="molecule type" value="Genomic_DNA"/>
</dbReference>
<evidence type="ECO:0000259" key="3">
    <source>
        <dbReference type="PROSITE" id="PS50110"/>
    </source>
</evidence>
<proteinExistence type="predicted"/>
<dbReference type="RefSeq" id="WP_101535670.1">
    <property type="nucleotide sequence ID" value="NZ_PKUQ01000054.1"/>
</dbReference>
<dbReference type="OrthoDB" id="8451435at2"/>
<dbReference type="Gene3D" id="3.40.50.2300">
    <property type="match status" value="1"/>
</dbReference>
<accession>A0A2N5XLC5</accession>
<reference evidence="4 5" key="1">
    <citation type="submission" date="2018-01" db="EMBL/GenBank/DDBJ databases">
        <title>The draft genome sequence of Cohaesibacter sp. H1304.</title>
        <authorList>
            <person name="Wang N.-N."/>
            <person name="Du Z.-J."/>
        </authorList>
    </citation>
    <scope>NUCLEOTIDE SEQUENCE [LARGE SCALE GENOMIC DNA]</scope>
    <source>
        <strain evidence="4 5">H1304</strain>
    </source>
</reference>
<feature type="domain" description="Response regulatory" evidence="3">
    <location>
        <begin position="9"/>
        <end position="127"/>
    </location>
</feature>
<sequence length="220" mass="25315">MLRKIQHGSAILVDRNGYQLKMLRTLLRSSGFNRVTEFDDIETGLNEAGRSHPDFLFVDFDTAQHSELLRGQKNLRRSYLSPNTHLLFLMQNPTRKRVIKAITCGGSWVVSRPFSPTSLNRRIRAILDQDYGVALKSLKQSAKKATPKPAQTAKEDLTMKELARQMDNLLKQSKFFKDGQWGNNSQNRKELLSKFENLESEAQSRQRKSKTETDEDIFLI</sequence>
<protein>
    <recommendedName>
        <fullName evidence="3">Response regulatory domain-containing protein</fullName>
    </recommendedName>
</protein>
<evidence type="ECO:0000256" key="2">
    <source>
        <dbReference type="SAM" id="MobiDB-lite"/>
    </source>
</evidence>
<dbReference type="InterPro" id="IPR001789">
    <property type="entry name" value="Sig_transdc_resp-reg_receiver"/>
</dbReference>
<dbReference type="PROSITE" id="PS50110">
    <property type="entry name" value="RESPONSE_REGULATORY"/>
    <property type="match status" value="1"/>
</dbReference>
<dbReference type="InterPro" id="IPR011006">
    <property type="entry name" value="CheY-like_superfamily"/>
</dbReference>
<keyword evidence="1" id="KW-0597">Phosphoprotein</keyword>
<gene>
    <name evidence="4" type="ORF">C0081_20845</name>
</gene>
<feature type="modified residue" description="4-aspartylphosphate" evidence="1">
    <location>
        <position position="59"/>
    </location>
</feature>
<organism evidence="4 5">
    <name type="scientific">Cohaesibacter celericrescens</name>
    <dbReference type="NCBI Taxonomy" id="2067669"/>
    <lineage>
        <taxon>Bacteria</taxon>
        <taxon>Pseudomonadati</taxon>
        <taxon>Pseudomonadota</taxon>
        <taxon>Alphaproteobacteria</taxon>
        <taxon>Hyphomicrobiales</taxon>
        <taxon>Cohaesibacteraceae</taxon>
    </lineage>
</organism>
<dbReference type="Proteomes" id="UP000234881">
    <property type="component" value="Unassembled WGS sequence"/>
</dbReference>